<dbReference type="AlphaFoldDB" id="A0AAD5S936"/>
<keyword evidence="2 5" id="KW-0396">Initiation factor</keyword>
<evidence type="ECO:0000313" key="8">
    <source>
        <dbReference type="Proteomes" id="UP001212841"/>
    </source>
</evidence>
<comment type="domain">
    <text evidence="5">The RNA gate region regulates mRNA cap recognition to prevent promiscuous mRNA-binding before assembly of eif3d into the full eukaryotic translation initiation factor 3 (eIF-3) complex.</text>
</comment>
<dbReference type="HAMAP" id="MF_03003">
    <property type="entry name" value="eIF3d"/>
    <property type="match status" value="1"/>
</dbReference>
<keyword evidence="1 5" id="KW-0963">Cytoplasm</keyword>
<evidence type="ECO:0000256" key="6">
    <source>
        <dbReference type="SAM" id="MobiDB-lite"/>
    </source>
</evidence>
<comment type="similarity">
    <text evidence="5">Belongs to the eIF-3 subunit D family.</text>
</comment>
<reference evidence="7" key="1">
    <citation type="submission" date="2020-05" db="EMBL/GenBank/DDBJ databases">
        <title>Phylogenomic resolution of chytrid fungi.</title>
        <authorList>
            <person name="Stajich J.E."/>
            <person name="Amses K."/>
            <person name="Simmons R."/>
            <person name="Seto K."/>
            <person name="Myers J."/>
            <person name="Bonds A."/>
            <person name="Quandt C.A."/>
            <person name="Barry K."/>
            <person name="Liu P."/>
            <person name="Grigoriev I."/>
            <person name="Longcore J.E."/>
            <person name="James T.Y."/>
        </authorList>
    </citation>
    <scope>NUCLEOTIDE SEQUENCE</scope>
    <source>
        <strain evidence="7">JEL0318</strain>
    </source>
</reference>
<dbReference type="GO" id="GO:0002191">
    <property type="term" value="P:cap-dependent translational initiation"/>
    <property type="evidence" value="ECO:0007669"/>
    <property type="project" value="UniProtKB-UniRule"/>
</dbReference>
<evidence type="ECO:0000256" key="3">
    <source>
        <dbReference type="ARBA" id="ARBA00022884"/>
    </source>
</evidence>
<accession>A0AAD5S936</accession>
<organism evidence="7 8">
    <name type="scientific">Rhizophlyctis rosea</name>
    <dbReference type="NCBI Taxonomy" id="64517"/>
    <lineage>
        <taxon>Eukaryota</taxon>
        <taxon>Fungi</taxon>
        <taxon>Fungi incertae sedis</taxon>
        <taxon>Chytridiomycota</taxon>
        <taxon>Chytridiomycota incertae sedis</taxon>
        <taxon>Chytridiomycetes</taxon>
        <taxon>Rhizophlyctidales</taxon>
        <taxon>Rhizophlyctidaceae</taxon>
        <taxon>Rhizophlyctis</taxon>
    </lineage>
</organism>
<dbReference type="InterPro" id="IPR007783">
    <property type="entry name" value="eIF3d"/>
</dbReference>
<feature type="region of interest" description="Disordered" evidence="6">
    <location>
        <begin position="1"/>
        <end position="27"/>
    </location>
</feature>
<name>A0AAD5S936_9FUNG</name>
<comment type="function">
    <text evidence="5">mRNA cap-binding component of the eukaryotic translation initiation factor 3 (eIF-3) complex, which is involved in protein synthesis of a specialized repertoire of mRNAs and, together with other initiation factors, stimulates binding of mRNA and methionyl-tRNAi to the 40S ribosome. The eIF-3 complex specifically targets and initiates translation of a subset of mRNAs involved in cell proliferation. In the eIF-3 complex, eif3d specifically recognizes and binds the 7-methylguanosine cap of a subset of mRNAs.</text>
</comment>
<dbReference type="GO" id="GO:0003743">
    <property type="term" value="F:translation initiation factor activity"/>
    <property type="evidence" value="ECO:0007669"/>
    <property type="project" value="UniProtKB-UniRule"/>
</dbReference>
<keyword evidence="3" id="KW-0694">RNA-binding</keyword>
<feature type="region of interest" description="Disordered" evidence="6">
    <location>
        <begin position="401"/>
        <end position="420"/>
    </location>
</feature>
<dbReference type="PANTHER" id="PTHR12399">
    <property type="entry name" value="EUKARYOTIC TRANSLATION INITIATION FACTOR 3 SUBUNIT 7"/>
    <property type="match status" value="1"/>
</dbReference>
<evidence type="ECO:0000313" key="7">
    <source>
        <dbReference type="EMBL" id="KAJ3047282.1"/>
    </source>
</evidence>
<feature type="region of interest" description="RNA gate" evidence="5">
    <location>
        <begin position="304"/>
        <end position="318"/>
    </location>
</feature>
<dbReference type="GO" id="GO:0001732">
    <property type="term" value="P:formation of cytoplasmic translation initiation complex"/>
    <property type="evidence" value="ECO:0007669"/>
    <property type="project" value="UniProtKB-UniRule"/>
</dbReference>
<evidence type="ECO:0000256" key="1">
    <source>
        <dbReference type="ARBA" id="ARBA00022490"/>
    </source>
</evidence>
<feature type="compositionally biased region" description="Gly residues" evidence="6">
    <location>
        <begin position="121"/>
        <end position="138"/>
    </location>
</feature>
<dbReference type="Pfam" id="PF05091">
    <property type="entry name" value="eIF-3_zeta"/>
    <property type="match status" value="1"/>
</dbReference>
<comment type="subcellular location">
    <subcellularLocation>
        <location evidence="5">Cytoplasm</location>
    </subcellularLocation>
</comment>
<dbReference type="GO" id="GO:0098808">
    <property type="term" value="F:mRNA cap binding"/>
    <property type="evidence" value="ECO:0007669"/>
    <property type="project" value="UniProtKB-UniRule"/>
</dbReference>
<feature type="region of interest" description="Disordered" evidence="6">
    <location>
        <begin position="96"/>
        <end position="172"/>
    </location>
</feature>
<dbReference type="GO" id="GO:0033290">
    <property type="term" value="C:eukaryotic 48S preinitiation complex"/>
    <property type="evidence" value="ECO:0007669"/>
    <property type="project" value="UniProtKB-UniRule"/>
</dbReference>
<comment type="subunit">
    <text evidence="5">Component of the eukaryotic translation initiation factor 3 (eIF-3) complex.</text>
</comment>
<keyword evidence="4 5" id="KW-0648">Protein biosynthesis</keyword>
<gene>
    <name evidence="7" type="ORF">HK097_011689</name>
</gene>
<comment type="caution">
    <text evidence="7">The sequence shown here is derived from an EMBL/GenBank/DDBJ whole genome shotgun (WGS) entry which is preliminary data.</text>
</comment>
<protein>
    <recommendedName>
        <fullName evidence="5">Eukaryotic translation initiation factor 3 subunit D</fullName>
        <shortName evidence="5">eIF3d</shortName>
    </recommendedName>
</protein>
<keyword evidence="8" id="KW-1185">Reference proteome</keyword>
<dbReference type="GO" id="GO:0016282">
    <property type="term" value="C:eukaryotic 43S preinitiation complex"/>
    <property type="evidence" value="ECO:0007669"/>
    <property type="project" value="UniProtKB-UniRule"/>
</dbReference>
<dbReference type="PIRSF" id="PIRSF016281">
    <property type="entry name" value="EIF-3_zeta"/>
    <property type="match status" value="1"/>
</dbReference>
<dbReference type="PANTHER" id="PTHR12399:SF0">
    <property type="entry name" value="EUKARYOTIC TRANSLATION INITIATION FACTOR 3 SUBUNIT D"/>
    <property type="match status" value="1"/>
</dbReference>
<dbReference type="EMBL" id="JADGJD010000992">
    <property type="protein sequence ID" value="KAJ3047282.1"/>
    <property type="molecule type" value="Genomic_DNA"/>
</dbReference>
<dbReference type="Proteomes" id="UP001212841">
    <property type="component" value="Unassembled WGS sequence"/>
</dbReference>
<evidence type="ECO:0000256" key="2">
    <source>
        <dbReference type="ARBA" id="ARBA00022540"/>
    </source>
</evidence>
<evidence type="ECO:0000256" key="5">
    <source>
        <dbReference type="HAMAP-Rule" id="MF_03003"/>
    </source>
</evidence>
<dbReference type="GO" id="GO:0005852">
    <property type="term" value="C:eukaryotic translation initiation factor 3 complex"/>
    <property type="evidence" value="ECO:0007669"/>
    <property type="project" value="UniProtKB-UniRule"/>
</dbReference>
<sequence length="585" mass="64038">MADSTAPFRFTLPTVSDNPNGWGPVKESEELSKIPYAPYSKSDRLGKIADWTAPAEGQYGYDRRDDRQGGRRYGRTQEVFGSGTASAFAYTHTAEDEQSFSVVDRGSTAQKKPGFKPARGGRAGAVRTGGAGGAGGGTWQAAGRGAAAGRGGRDDRRGQQGQRRRYGYNDKQTRTRDSSIVIGSEWKVVEELDFPRLNKLNYNVEEPEDLSIYGSTGYYDKAYDRVSTKQEKTLQNTNADYPNVTTSDDPVIQDLSKDGEDFNVYATDTILAALMCASRSVYSWDIVVTKAGDKLYLDKRDGSNLDLVNVNENAADPPMESTEKDAINTPIQLAIEASNIQRNLAQQVVRDNEKIVYSDESPLSDFSPEPCAPAIYRYRQWSLGEGTNLIVRTQVDAALHQPTGTIPDPAPEPQSSAHPSEETLLVNVRGLNEFDSRAAGSGGAPDWRQKLDSQRGAVMATEIKNNSNKLARWTVESVLGGVNMMRLAFVSRVGPKNTRAHVVLGTASVKPKEFAAQMNYSLGNGWGIVKTFVELCKGRLGDGKYVLVKDPNKPVLRLYSVPANAFDVVDDLEDEVDAEIDEEEL</sequence>
<evidence type="ECO:0000256" key="4">
    <source>
        <dbReference type="ARBA" id="ARBA00022917"/>
    </source>
</evidence>
<proteinExistence type="inferred from homology"/>